<keyword evidence="2" id="KW-0694">RNA-binding</keyword>
<dbReference type="EMBL" id="SUNJ01003528">
    <property type="protein sequence ID" value="TPP65184.1"/>
    <property type="molecule type" value="Genomic_DNA"/>
</dbReference>
<dbReference type="GO" id="GO:0003723">
    <property type="term" value="F:RNA binding"/>
    <property type="evidence" value="ECO:0007669"/>
    <property type="project" value="UniProtKB-UniRule"/>
</dbReference>
<dbReference type="SMART" id="SM00322">
    <property type="entry name" value="KH"/>
    <property type="match status" value="2"/>
</dbReference>
<protein>
    <submittedName>
        <fullName evidence="5">RNA binding protein MEX3B</fullName>
    </submittedName>
</protein>
<feature type="domain" description="K Homology" evidence="4">
    <location>
        <begin position="333"/>
        <end position="401"/>
    </location>
</feature>
<gene>
    <name evidence="5" type="ORF">FGIG_02494</name>
</gene>
<proteinExistence type="predicted"/>
<dbReference type="InterPro" id="IPR004088">
    <property type="entry name" value="KH_dom_type_1"/>
</dbReference>
<feature type="domain" description="K Homology" evidence="4">
    <location>
        <begin position="597"/>
        <end position="681"/>
    </location>
</feature>
<feature type="compositionally biased region" description="Polar residues" evidence="3">
    <location>
        <begin position="697"/>
        <end position="718"/>
    </location>
</feature>
<dbReference type="CDD" id="cd00105">
    <property type="entry name" value="KH-I"/>
    <property type="match status" value="1"/>
</dbReference>
<evidence type="ECO:0000313" key="6">
    <source>
        <dbReference type="Proteomes" id="UP000316759"/>
    </source>
</evidence>
<evidence type="ECO:0000256" key="2">
    <source>
        <dbReference type="PROSITE-ProRule" id="PRU00117"/>
    </source>
</evidence>
<dbReference type="Proteomes" id="UP000316759">
    <property type="component" value="Unassembled WGS sequence"/>
</dbReference>
<evidence type="ECO:0000256" key="3">
    <source>
        <dbReference type="SAM" id="MobiDB-lite"/>
    </source>
</evidence>
<dbReference type="InterPro" id="IPR004087">
    <property type="entry name" value="KH_dom"/>
</dbReference>
<keyword evidence="1" id="KW-0677">Repeat</keyword>
<evidence type="ECO:0000256" key="1">
    <source>
        <dbReference type="ARBA" id="ARBA00022737"/>
    </source>
</evidence>
<dbReference type="Pfam" id="PF00013">
    <property type="entry name" value="KH_1"/>
    <property type="match status" value="2"/>
</dbReference>
<organism evidence="5 6">
    <name type="scientific">Fasciola gigantica</name>
    <name type="common">Giant liver fluke</name>
    <dbReference type="NCBI Taxonomy" id="46835"/>
    <lineage>
        <taxon>Eukaryota</taxon>
        <taxon>Metazoa</taxon>
        <taxon>Spiralia</taxon>
        <taxon>Lophotrochozoa</taxon>
        <taxon>Platyhelminthes</taxon>
        <taxon>Trematoda</taxon>
        <taxon>Digenea</taxon>
        <taxon>Plagiorchiida</taxon>
        <taxon>Echinostomata</taxon>
        <taxon>Echinostomatoidea</taxon>
        <taxon>Fasciolidae</taxon>
        <taxon>Fasciola</taxon>
    </lineage>
</organism>
<evidence type="ECO:0000259" key="4">
    <source>
        <dbReference type="SMART" id="SM00322"/>
    </source>
</evidence>
<sequence>MPSVSISNFENDELISSRLLSFMNNHESSLTHSEVTGNGNKFTSSPNFGAPLTDLDVTHGSNLRSPLHRNGSTHSMATLQERVPNGSPNECNTNSLLVSASSPGLISGSCTPPPPTSVLPSASVSGNFLPVRGHGYTGAPPYSALTSPCLGSKAVGNAGMNHMLSYNGTPSGHGECHSLQNSPFYNHNPMNTGLQRQLGGISPASMSGMLPNGVNHLSLGSRGGGLYTPENTAYTLNNMRPLNASVCPQRELFPASPMSSQTGANGQSIFGAGLLMQERLRWYELAQKHGFIVGPELERVKENSCRSTSQSYGRIAAHFRNRYGETEAKTKAAYLQIGVRVPSKDHVSEIVGKGGQKIKLIREETGALITTPGEHEEHVFIIEAPPEIAMRVAQHLTTRAQEITQSKLSAGERRRGSTSSQVNGLDPSGNACGLLTTTNGSCYNTNGGNGSGCVVGSAHSNSCGGGGGGLLAPNGVCLGSNATGNGGPSSLLSLSVTNSPLHPSAAGGGSSLISTSANGGSTRVACSGLFSSHLSSLPNSPCSGSNGGSNGFSGHGQSSLFLSNGNGIMLGPGGTGANGGSSMLNSSSSTQSGSRVLLARSRISVPQEMVGKIIGTQGSIITTIQKDTGTEIKSPPKEAARGPNATSEFEISAYQGLGLSSNQAAECRVQQAKQLIGHLVMRQLERRASEEIEDNSGCANLNLNSDDSQRFGTANGTPRSVGSVGNGNGSNSGSSNGIPGWMWPDVAQMDSQEAREVLDRI</sequence>
<feature type="compositionally biased region" description="Polar residues" evidence="3">
    <location>
        <begin position="59"/>
        <end position="72"/>
    </location>
</feature>
<accession>A0A504YUL2</accession>
<name>A0A504YUL2_FASGI</name>
<feature type="region of interest" description="Disordered" evidence="3">
    <location>
        <begin position="53"/>
        <end position="72"/>
    </location>
</feature>
<dbReference type="OrthoDB" id="6252399at2759"/>
<keyword evidence="6" id="KW-1185">Reference proteome</keyword>
<feature type="region of interest" description="Disordered" evidence="3">
    <location>
        <begin position="403"/>
        <end position="428"/>
    </location>
</feature>
<comment type="caution">
    <text evidence="5">The sequence shown here is derived from an EMBL/GenBank/DDBJ whole genome shotgun (WGS) entry which is preliminary data.</text>
</comment>
<dbReference type="PROSITE" id="PS50084">
    <property type="entry name" value="KH_TYPE_1"/>
    <property type="match status" value="2"/>
</dbReference>
<reference evidence="5 6" key="1">
    <citation type="submission" date="2019-04" db="EMBL/GenBank/DDBJ databases">
        <title>Annotation for the trematode Fasciola gigantica.</title>
        <authorList>
            <person name="Choi Y.-J."/>
        </authorList>
    </citation>
    <scope>NUCLEOTIDE SEQUENCE [LARGE SCALE GENOMIC DNA]</scope>
    <source>
        <strain evidence="5">Uganda_cow_1</strain>
    </source>
</reference>
<dbReference type="AlphaFoldDB" id="A0A504YUL2"/>
<dbReference type="InterPro" id="IPR036612">
    <property type="entry name" value="KH_dom_type_1_sf"/>
</dbReference>
<dbReference type="Gene3D" id="3.30.1370.10">
    <property type="entry name" value="K Homology domain, type 1"/>
    <property type="match status" value="2"/>
</dbReference>
<feature type="region of interest" description="Disordered" evidence="3">
    <location>
        <begin position="697"/>
        <end position="743"/>
    </location>
</feature>
<evidence type="ECO:0000313" key="5">
    <source>
        <dbReference type="EMBL" id="TPP65184.1"/>
    </source>
</evidence>
<dbReference type="PANTHER" id="PTHR10288">
    <property type="entry name" value="KH DOMAIN CONTAINING RNA BINDING PROTEIN"/>
    <property type="match status" value="1"/>
</dbReference>
<dbReference type="SUPFAM" id="SSF54791">
    <property type="entry name" value="Eukaryotic type KH-domain (KH-domain type I)"/>
    <property type="match status" value="2"/>
</dbReference>